<name>A0A975T8X3_9NOST</name>
<sequence>MQLLGLLHTNSIKECDRCVGWVEQSETQHLQGFRVLGFVPQPNLHL</sequence>
<dbReference type="Proteomes" id="UP000683511">
    <property type="component" value="Chromosome"/>
</dbReference>
<evidence type="ECO:0000313" key="1">
    <source>
        <dbReference type="EMBL" id="QXE23603.1"/>
    </source>
</evidence>
<proteinExistence type="predicted"/>
<accession>A0A975T8X3</accession>
<keyword evidence="2" id="KW-1185">Reference proteome</keyword>
<organism evidence="1 2">
    <name type="scientific">Richelia sinica FACHB-800</name>
    <dbReference type="NCBI Taxonomy" id="1357546"/>
    <lineage>
        <taxon>Bacteria</taxon>
        <taxon>Bacillati</taxon>
        <taxon>Cyanobacteriota</taxon>
        <taxon>Cyanophyceae</taxon>
        <taxon>Nostocales</taxon>
        <taxon>Nostocaceae</taxon>
        <taxon>Richelia</taxon>
    </lineage>
</organism>
<reference evidence="1" key="1">
    <citation type="submission" date="2017-04" db="EMBL/GenBank/DDBJ databases">
        <title>Genome deletions in a multicellular cyanobacterial endosymbiont for morphological adaptation in marine diatoms.</title>
        <authorList>
            <person name="Wang Y."/>
            <person name="Gao H."/>
            <person name="Li R."/>
            <person name="Xu X."/>
        </authorList>
    </citation>
    <scope>NUCLEOTIDE SEQUENCE</scope>
    <source>
        <strain evidence="1">FACHB 800</strain>
    </source>
</reference>
<dbReference type="KEGG" id="rsin:B6N60_02293"/>
<protein>
    <submittedName>
        <fullName evidence="1">Uncharacterized protein</fullName>
    </submittedName>
</protein>
<evidence type="ECO:0000313" key="2">
    <source>
        <dbReference type="Proteomes" id="UP000683511"/>
    </source>
</evidence>
<dbReference type="EMBL" id="CP021056">
    <property type="protein sequence ID" value="QXE23603.1"/>
    <property type="molecule type" value="Genomic_DNA"/>
</dbReference>
<dbReference type="AlphaFoldDB" id="A0A975T8X3"/>
<gene>
    <name evidence="1" type="ORF">B6N60_02293</name>
</gene>